<name>A0A9W6DB80_9CLOT</name>
<reference evidence="1" key="1">
    <citation type="journal article" date="2023" name="Int. J. Syst. Evol. Microbiol.">
        <title>&lt;i&gt;Clostridium folliculivorans&lt;/i&gt; sp. nov., isolated from soil samples of an organic paddy in Japan.</title>
        <authorList>
            <person name="Tazawa J."/>
            <person name="Kobayashi H."/>
            <person name="Tanizawa Y."/>
            <person name="Uchino A."/>
            <person name="Tanaka F."/>
            <person name="Urashima Y."/>
            <person name="Miura S."/>
            <person name="Sakamoto M."/>
            <person name="Ohkuma M."/>
            <person name="Tohno M."/>
        </authorList>
    </citation>
    <scope>NUCLEOTIDE SEQUENCE</scope>
    <source>
        <strain evidence="1">D1-1</strain>
    </source>
</reference>
<accession>A0A9W6DB80</accession>
<gene>
    <name evidence="1" type="ORF">CFOLD11_28210</name>
</gene>
<sequence>MADSTVHFDTPQTGSIYSVQATGTLVPHYVGYVTLDLKDINNSTTFPRTSATHFKKTFPLSNTTSLTTTYNITTTLTIVPKRETRDTVTLTWGLSQTP</sequence>
<keyword evidence="2" id="KW-1185">Reference proteome</keyword>
<proteinExistence type="predicted"/>
<dbReference type="RefSeq" id="WP_261852928.1">
    <property type="nucleotide sequence ID" value="NZ_BQXY01000004.1"/>
</dbReference>
<dbReference type="Proteomes" id="UP001057868">
    <property type="component" value="Unassembled WGS sequence"/>
</dbReference>
<dbReference type="EMBL" id="BQXY01000004">
    <property type="protein sequence ID" value="GKU25994.1"/>
    <property type="molecule type" value="Genomic_DNA"/>
</dbReference>
<comment type="caution">
    <text evidence="1">The sequence shown here is derived from an EMBL/GenBank/DDBJ whole genome shotgun (WGS) entry which is preliminary data.</text>
</comment>
<evidence type="ECO:0000313" key="1">
    <source>
        <dbReference type="EMBL" id="GKU25994.1"/>
    </source>
</evidence>
<protein>
    <submittedName>
        <fullName evidence="1">Uncharacterized protein</fullName>
    </submittedName>
</protein>
<dbReference type="AlphaFoldDB" id="A0A9W6DB80"/>
<organism evidence="1 2">
    <name type="scientific">Clostridium folliculivorans</name>
    <dbReference type="NCBI Taxonomy" id="2886038"/>
    <lineage>
        <taxon>Bacteria</taxon>
        <taxon>Bacillati</taxon>
        <taxon>Bacillota</taxon>
        <taxon>Clostridia</taxon>
        <taxon>Eubacteriales</taxon>
        <taxon>Clostridiaceae</taxon>
        <taxon>Clostridium</taxon>
    </lineage>
</organism>
<evidence type="ECO:0000313" key="2">
    <source>
        <dbReference type="Proteomes" id="UP001057868"/>
    </source>
</evidence>